<dbReference type="Gene3D" id="1.10.3820.10">
    <property type="entry name" value="Di-heme elbow motif domain"/>
    <property type="match status" value="1"/>
</dbReference>
<keyword evidence="10 12" id="KW-0408">Iron</keyword>
<comment type="caution">
    <text evidence="17">The sequence shown here is derived from an EMBL/GenBank/DDBJ whole genome shotgun (WGS) entry which is preliminary data.</text>
</comment>
<evidence type="ECO:0000256" key="9">
    <source>
        <dbReference type="ARBA" id="ARBA00022989"/>
    </source>
</evidence>
<dbReference type="PIRSF" id="PIRSF000013">
    <property type="entry name" value="4_hem_cytochrm_NapC"/>
    <property type="match status" value="1"/>
</dbReference>
<dbReference type="GO" id="GO:0022900">
    <property type="term" value="P:electron transport chain"/>
    <property type="evidence" value="ECO:0007669"/>
    <property type="project" value="InterPro"/>
</dbReference>
<dbReference type="GO" id="GO:0019333">
    <property type="term" value="P:denitrification pathway"/>
    <property type="evidence" value="ECO:0007669"/>
    <property type="project" value="InterPro"/>
</dbReference>
<dbReference type="GO" id="GO:0046872">
    <property type="term" value="F:metal ion binding"/>
    <property type="evidence" value="ECO:0007669"/>
    <property type="project" value="UniProtKB-KW"/>
</dbReference>
<dbReference type="GO" id="GO:0009055">
    <property type="term" value="F:electron transfer activity"/>
    <property type="evidence" value="ECO:0007669"/>
    <property type="project" value="TreeGrafter"/>
</dbReference>
<feature type="binding site" description="axial binding residue" evidence="14">
    <location>
        <position position="134"/>
    </location>
    <ligand>
        <name>heme</name>
        <dbReference type="ChEBI" id="CHEBI:30413"/>
        <label>3</label>
    </ligand>
    <ligandPart>
        <name>Fe</name>
        <dbReference type="ChEBI" id="CHEBI:18248"/>
    </ligandPart>
</feature>
<dbReference type="AlphaFoldDB" id="A0A2W6MV79"/>
<evidence type="ECO:0000256" key="6">
    <source>
        <dbReference type="ARBA" id="ARBA00022692"/>
    </source>
</evidence>
<dbReference type="PANTHER" id="PTHR30333">
    <property type="entry name" value="CYTOCHROME C-TYPE PROTEIN"/>
    <property type="match status" value="1"/>
</dbReference>
<dbReference type="InterPro" id="IPR024717">
    <property type="entry name" value="NapC/NirT/NrfH"/>
</dbReference>
<dbReference type="InterPro" id="IPR036280">
    <property type="entry name" value="Multihaem_cyt_sf"/>
</dbReference>
<gene>
    <name evidence="17" type="ORF">B6S12_06890</name>
</gene>
<feature type="binding site" description="covalent" evidence="13">
    <location>
        <position position="81"/>
    </location>
    <ligand>
        <name>heme</name>
        <dbReference type="ChEBI" id="CHEBI:30413"/>
        <label>2</label>
    </ligand>
</feature>
<protein>
    <recommendedName>
        <fullName evidence="12">Cytochrome c-type protein</fullName>
    </recommendedName>
</protein>
<evidence type="ECO:0000256" key="10">
    <source>
        <dbReference type="ARBA" id="ARBA00023004"/>
    </source>
</evidence>
<evidence type="ECO:0000313" key="17">
    <source>
        <dbReference type="EMBL" id="PZT47881.1"/>
    </source>
</evidence>
<evidence type="ECO:0000313" key="18">
    <source>
        <dbReference type="Proteomes" id="UP000249746"/>
    </source>
</evidence>
<keyword evidence="7 12" id="KW-0479">Metal-binding</keyword>
<comment type="PTM">
    <text evidence="12">Binds 4 heme groups per subunit.</text>
</comment>
<dbReference type="InterPro" id="IPR017571">
    <property type="entry name" value="NrfH"/>
</dbReference>
<proteinExistence type="inferred from homology"/>
<feature type="binding site" description="axial binding residue" evidence="14">
    <location>
        <position position="160"/>
    </location>
    <ligand>
        <name>heme</name>
        <dbReference type="ChEBI" id="CHEBI:30413"/>
        <label>4</label>
    </ligand>
    <ligandPart>
        <name>Fe</name>
        <dbReference type="ChEBI" id="CHEBI:18248"/>
    </ligandPart>
</feature>
<evidence type="ECO:0000256" key="7">
    <source>
        <dbReference type="ARBA" id="ARBA00022723"/>
    </source>
</evidence>
<feature type="binding site" evidence="13">
    <location>
        <position position="79"/>
    </location>
    <ligand>
        <name>a menaquinol</name>
        <dbReference type="ChEBI" id="CHEBI:18151"/>
    </ligand>
</feature>
<comment type="similarity">
    <text evidence="2">Belongs to the NapC/NirT/NrfH family.</text>
</comment>
<evidence type="ECO:0000256" key="3">
    <source>
        <dbReference type="ARBA" id="ARBA00022448"/>
    </source>
</evidence>
<dbReference type="Pfam" id="PF03264">
    <property type="entry name" value="Cytochrom_NNT"/>
    <property type="match status" value="1"/>
</dbReference>
<dbReference type="RefSeq" id="WP_111230071.1">
    <property type="nucleotide sequence ID" value="NZ_NBIU01000019.1"/>
</dbReference>
<comment type="cofactor">
    <cofactor evidence="13">
        <name>heme</name>
        <dbReference type="ChEBI" id="CHEBI:30413"/>
    </cofactor>
    <text evidence="13">Binds 4 heme groups per subunit.</text>
</comment>
<feature type="binding site" description="covalent" evidence="13">
    <location>
        <position position="130"/>
    </location>
    <ligand>
        <name>heme</name>
        <dbReference type="ChEBI" id="CHEBI:30413"/>
        <label>3</label>
    </ligand>
</feature>
<sequence>MEGRNSKKPLSFLAILFLALSVIIVIFGLYTFYNAKGMSYFSNESEACNNCHIMNEVYNDYQRGSHSQKIAGKPRATCNDCHLPHEFVEKWVAKAQSGLGHAYAFTFKLDVLPTNLSATPKSKDMVQNNCVRCHSDMVSNVVNPTLDPHNNSALKCVSCHAGVGHKRGF</sequence>
<feature type="binding site" description="covalent" evidence="13">
    <location>
        <position position="159"/>
    </location>
    <ligand>
        <name>heme</name>
        <dbReference type="ChEBI" id="CHEBI:30413"/>
        <label>4</label>
    </ligand>
</feature>
<accession>A0A2W6MV79</accession>
<evidence type="ECO:0000256" key="13">
    <source>
        <dbReference type="PIRSR" id="PIRSR000013-1"/>
    </source>
</evidence>
<keyword evidence="18" id="KW-1185">Reference proteome</keyword>
<keyword evidence="6 15" id="KW-0812">Transmembrane</keyword>
<comment type="subcellular location">
    <subcellularLocation>
        <location evidence="1">Cell membrane</location>
        <topology evidence="1">Single-pass membrane protein</topology>
    </subcellularLocation>
</comment>
<feature type="binding site" description="covalent" evidence="13">
    <location>
        <position position="51"/>
    </location>
    <ligand>
        <name>heme</name>
        <dbReference type="ChEBI" id="CHEBI:30413"/>
        <label>1</label>
    </ligand>
</feature>
<evidence type="ECO:0000256" key="5">
    <source>
        <dbReference type="ARBA" id="ARBA00022617"/>
    </source>
</evidence>
<evidence type="ECO:0000256" key="2">
    <source>
        <dbReference type="ARBA" id="ARBA00007395"/>
    </source>
</evidence>
<feature type="binding site" description="covalent" evidence="13">
    <location>
        <position position="48"/>
    </location>
    <ligand>
        <name>heme</name>
        <dbReference type="ChEBI" id="CHEBI:30413"/>
        <label>1</label>
    </ligand>
</feature>
<feature type="binding site" evidence="13">
    <location>
        <position position="90"/>
    </location>
    <ligand>
        <name>a menaquinol</name>
        <dbReference type="ChEBI" id="CHEBI:18151"/>
    </ligand>
</feature>
<feature type="binding site" description="covalent" evidence="13">
    <location>
        <position position="78"/>
    </location>
    <ligand>
        <name>heme</name>
        <dbReference type="ChEBI" id="CHEBI:30413"/>
        <label>2</label>
    </ligand>
</feature>
<feature type="domain" description="NapC/NirT cytochrome c N-terminal" evidence="16">
    <location>
        <begin position="17"/>
        <end position="166"/>
    </location>
</feature>
<feature type="binding site" description="axial binding residue" evidence="14">
    <location>
        <position position="54"/>
    </location>
    <ligand>
        <name>heme</name>
        <dbReference type="ChEBI" id="CHEBI:30413"/>
        <label>1</label>
    </ligand>
    <ligandPart>
        <name>Fe</name>
        <dbReference type="ChEBI" id="CHEBI:18248"/>
    </ligandPart>
</feature>
<dbReference type="SUPFAM" id="SSF48695">
    <property type="entry name" value="Multiheme cytochromes"/>
    <property type="match status" value="1"/>
</dbReference>
<feature type="binding site" description="axial binding residue" evidence="14">
    <location>
        <position position="165"/>
    </location>
    <ligand>
        <name>heme</name>
        <dbReference type="ChEBI" id="CHEBI:30413"/>
        <label>2</label>
    </ligand>
    <ligandPart>
        <name>Fe</name>
        <dbReference type="ChEBI" id="CHEBI:18248"/>
    </ligandPart>
</feature>
<dbReference type="EMBL" id="NBIU01000019">
    <property type="protein sequence ID" value="PZT47881.1"/>
    <property type="molecule type" value="Genomic_DNA"/>
</dbReference>
<evidence type="ECO:0000256" key="14">
    <source>
        <dbReference type="PIRSR" id="PIRSR000013-2"/>
    </source>
</evidence>
<keyword evidence="8 12" id="KW-0249">Electron transport</keyword>
<keyword evidence="3 12" id="KW-0813">Transport</keyword>
<evidence type="ECO:0000256" key="12">
    <source>
        <dbReference type="PIRNR" id="PIRNR000013"/>
    </source>
</evidence>
<dbReference type="InterPro" id="IPR051174">
    <property type="entry name" value="Cytochrome_c-type_ET"/>
</dbReference>
<evidence type="ECO:0000256" key="11">
    <source>
        <dbReference type="ARBA" id="ARBA00023136"/>
    </source>
</evidence>
<feature type="binding site" description="axial binding residue" evidence="14">
    <location>
        <position position="82"/>
    </location>
    <ligand>
        <name>heme</name>
        <dbReference type="ChEBI" id="CHEBI:30413"/>
        <label>2</label>
    </ligand>
    <ligandPart>
        <name>Fe</name>
        <dbReference type="ChEBI" id="CHEBI:18248"/>
    </ligandPart>
</feature>
<evidence type="ECO:0000256" key="15">
    <source>
        <dbReference type="SAM" id="Phobius"/>
    </source>
</evidence>
<evidence type="ECO:0000256" key="4">
    <source>
        <dbReference type="ARBA" id="ARBA00022475"/>
    </source>
</evidence>
<feature type="binding site" description="covalent" evidence="13">
    <location>
        <position position="156"/>
    </location>
    <ligand>
        <name>heme</name>
        <dbReference type="ChEBI" id="CHEBI:30413"/>
        <label>4</label>
    </ligand>
</feature>
<keyword evidence="11 15" id="KW-0472">Membrane</keyword>
<evidence type="ECO:0000256" key="8">
    <source>
        <dbReference type="ARBA" id="ARBA00022982"/>
    </source>
</evidence>
<evidence type="ECO:0000259" key="16">
    <source>
        <dbReference type="Pfam" id="PF03264"/>
    </source>
</evidence>
<dbReference type="PANTHER" id="PTHR30333:SF1">
    <property type="entry name" value="CYTOCHROME C-TYPE PROTEIN NAPC"/>
    <property type="match status" value="1"/>
</dbReference>
<dbReference type="InterPro" id="IPR005126">
    <property type="entry name" value="NapC/NirT_cyt_c_N"/>
</dbReference>
<feature type="binding site" description="covalent" evidence="13">
    <location>
        <position position="133"/>
    </location>
    <ligand>
        <name>heme</name>
        <dbReference type="ChEBI" id="CHEBI:30413"/>
        <label>3</label>
    </ligand>
</feature>
<dbReference type="InterPro" id="IPR038266">
    <property type="entry name" value="NapC/NirT_cytc_sf"/>
</dbReference>
<dbReference type="GO" id="GO:0009061">
    <property type="term" value="P:anaerobic respiration"/>
    <property type="evidence" value="ECO:0007669"/>
    <property type="project" value="TreeGrafter"/>
</dbReference>
<keyword evidence="4" id="KW-1003">Cell membrane</keyword>
<name>A0A2W6MV79_9HELI</name>
<evidence type="ECO:0000256" key="1">
    <source>
        <dbReference type="ARBA" id="ARBA00004162"/>
    </source>
</evidence>
<dbReference type="Proteomes" id="UP000249746">
    <property type="component" value="Unassembled WGS sequence"/>
</dbReference>
<dbReference type="OrthoDB" id="9782159at2"/>
<dbReference type="NCBIfam" id="TIGR03153">
    <property type="entry name" value="cytochr_NrfH"/>
    <property type="match status" value="1"/>
</dbReference>
<dbReference type="GO" id="GO:0020037">
    <property type="term" value="F:heme binding"/>
    <property type="evidence" value="ECO:0007669"/>
    <property type="project" value="InterPro"/>
</dbReference>
<dbReference type="GO" id="GO:0005886">
    <property type="term" value="C:plasma membrane"/>
    <property type="evidence" value="ECO:0007669"/>
    <property type="project" value="UniProtKB-SubCell"/>
</dbReference>
<keyword evidence="9 15" id="KW-1133">Transmembrane helix</keyword>
<reference evidence="17 18" key="1">
    <citation type="submission" date="2017-03" db="EMBL/GenBank/DDBJ databases">
        <title>Genomic and clinical evidence uncovers the enterohepatic species Helicobacter valdiviensis as a potential human intestinal pathogen.</title>
        <authorList>
            <person name="Fresia P."/>
            <person name="Jara R."/>
            <person name="Sierra R."/>
            <person name="Ferres I."/>
            <person name="Greif G."/>
            <person name="Iraola G."/>
            <person name="Collado L."/>
        </authorList>
    </citation>
    <scope>NUCLEOTIDE SEQUENCE [LARGE SCALE GENOMIC DNA]</scope>
    <source>
        <strain evidence="17 18">WBE14</strain>
    </source>
</reference>
<feature type="transmembrane region" description="Helical" evidence="15">
    <location>
        <begin position="12"/>
        <end position="33"/>
    </location>
</feature>
<keyword evidence="5 12" id="KW-0349">Heme</keyword>
<organism evidence="17 18">
    <name type="scientific">Helicobacter valdiviensis</name>
    <dbReference type="NCBI Taxonomy" id="1458358"/>
    <lineage>
        <taxon>Bacteria</taxon>
        <taxon>Pseudomonadati</taxon>
        <taxon>Campylobacterota</taxon>
        <taxon>Epsilonproteobacteria</taxon>
        <taxon>Campylobacterales</taxon>
        <taxon>Helicobacteraceae</taxon>
        <taxon>Helicobacter</taxon>
    </lineage>
</organism>